<evidence type="ECO:0000313" key="1">
    <source>
        <dbReference type="EMBL" id="KAJ4700796.1"/>
    </source>
</evidence>
<evidence type="ECO:0000313" key="2">
    <source>
        <dbReference type="Proteomes" id="UP001164539"/>
    </source>
</evidence>
<gene>
    <name evidence="1" type="ORF">OWV82_024119</name>
</gene>
<dbReference type="Proteomes" id="UP001164539">
    <property type="component" value="Chromosome 14"/>
</dbReference>
<comment type="caution">
    <text evidence="1">The sequence shown here is derived from an EMBL/GenBank/DDBJ whole genome shotgun (WGS) entry which is preliminary data.</text>
</comment>
<dbReference type="EMBL" id="CM051407">
    <property type="protein sequence ID" value="KAJ4700796.1"/>
    <property type="molecule type" value="Genomic_DNA"/>
</dbReference>
<sequence length="85" mass="9146">MAKANEEMSSSKTDPGDEMGGATTEPRFKAKKGSVFPARRRSVKRMMYDQLVQSLASLFGSVKKQASAAAAKASNANDKAMFPFP</sequence>
<organism evidence="1 2">
    <name type="scientific">Melia azedarach</name>
    <name type="common">Chinaberry tree</name>
    <dbReference type="NCBI Taxonomy" id="155640"/>
    <lineage>
        <taxon>Eukaryota</taxon>
        <taxon>Viridiplantae</taxon>
        <taxon>Streptophyta</taxon>
        <taxon>Embryophyta</taxon>
        <taxon>Tracheophyta</taxon>
        <taxon>Spermatophyta</taxon>
        <taxon>Magnoliopsida</taxon>
        <taxon>eudicotyledons</taxon>
        <taxon>Gunneridae</taxon>
        <taxon>Pentapetalae</taxon>
        <taxon>rosids</taxon>
        <taxon>malvids</taxon>
        <taxon>Sapindales</taxon>
        <taxon>Meliaceae</taxon>
        <taxon>Melia</taxon>
    </lineage>
</organism>
<reference evidence="1 2" key="1">
    <citation type="journal article" date="2023" name="Science">
        <title>Complex scaffold remodeling in plant triterpene biosynthesis.</title>
        <authorList>
            <person name="De La Pena R."/>
            <person name="Hodgson H."/>
            <person name="Liu J.C."/>
            <person name="Stephenson M.J."/>
            <person name="Martin A.C."/>
            <person name="Owen C."/>
            <person name="Harkess A."/>
            <person name="Leebens-Mack J."/>
            <person name="Jimenez L.E."/>
            <person name="Osbourn A."/>
            <person name="Sattely E.S."/>
        </authorList>
    </citation>
    <scope>NUCLEOTIDE SEQUENCE [LARGE SCALE GENOMIC DNA]</scope>
    <source>
        <strain evidence="2">cv. JPN11</strain>
        <tissue evidence="1">Leaf</tissue>
    </source>
</reference>
<name>A0ACC1WPP6_MELAZ</name>
<keyword evidence="2" id="KW-1185">Reference proteome</keyword>
<protein>
    <submittedName>
        <fullName evidence="1">Uncharacterized protein</fullName>
    </submittedName>
</protein>
<proteinExistence type="predicted"/>
<accession>A0ACC1WPP6</accession>